<organism evidence="2 3">
    <name type="scientific">Coniochaeta hoffmannii</name>
    <dbReference type="NCBI Taxonomy" id="91930"/>
    <lineage>
        <taxon>Eukaryota</taxon>
        <taxon>Fungi</taxon>
        <taxon>Dikarya</taxon>
        <taxon>Ascomycota</taxon>
        <taxon>Pezizomycotina</taxon>
        <taxon>Sordariomycetes</taxon>
        <taxon>Sordariomycetidae</taxon>
        <taxon>Coniochaetales</taxon>
        <taxon>Coniochaetaceae</taxon>
        <taxon>Coniochaeta</taxon>
    </lineage>
</organism>
<sequence length="312" mass="33893">MNTSSVKVASHGPLPLPSEDSFFHPPGLAVVGDVAGVHLRMLAALAGLSMPGGGKEIGRCPVLLRTAYSGTMEWEVFSVTKFGRMLDLPQEWVPVGRVVHSVGKGRADDGSVVPALHAAQMQLLCICDRKGGVLGEKQFAANGSGVGGQFSPNVLVLQVCGPRLEHTSVFFLPCLSRNPVFPGDNRSVELAEEYALAYIKQDDTSTIACVNSYQDLRSSRCFEFLRERCLFDRCRVVVMAGGGPDWFGGVRLHHMVIPRSGWSLPQLEALWGVSGLRIRDKQSTSHRTQDPSAVKQKTPDQAVKEERKDIVG</sequence>
<proteinExistence type="predicted"/>
<protein>
    <submittedName>
        <fullName evidence="2">Uncharacterized protein</fullName>
    </submittedName>
</protein>
<dbReference type="AlphaFoldDB" id="A0AA38RG97"/>
<name>A0AA38RG97_9PEZI</name>
<accession>A0AA38RG97</accession>
<evidence type="ECO:0000313" key="2">
    <source>
        <dbReference type="EMBL" id="KAJ9145202.1"/>
    </source>
</evidence>
<reference evidence="2" key="1">
    <citation type="submission" date="2022-07" db="EMBL/GenBank/DDBJ databases">
        <title>Fungi with potential for degradation of polypropylene.</title>
        <authorList>
            <person name="Gostincar C."/>
        </authorList>
    </citation>
    <scope>NUCLEOTIDE SEQUENCE</scope>
    <source>
        <strain evidence="2">EXF-13287</strain>
    </source>
</reference>
<comment type="caution">
    <text evidence="2">The sequence shown here is derived from an EMBL/GenBank/DDBJ whole genome shotgun (WGS) entry which is preliminary data.</text>
</comment>
<feature type="compositionally biased region" description="Basic and acidic residues" evidence="1">
    <location>
        <begin position="302"/>
        <end position="312"/>
    </location>
</feature>
<evidence type="ECO:0000313" key="3">
    <source>
        <dbReference type="Proteomes" id="UP001174691"/>
    </source>
</evidence>
<dbReference type="EMBL" id="JANBVN010000092">
    <property type="protein sequence ID" value="KAJ9145202.1"/>
    <property type="molecule type" value="Genomic_DNA"/>
</dbReference>
<evidence type="ECO:0000256" key="1">
    <source>
        <dbReference type="SAM" id="MobiDB-lite"/>
    </source>
</evidence>
<gene>
    <name evidence="2" type="ORF">NKR19_g6151</name>
</gene>
<dbReference type="Gene3D" id="3.40.50.300">
    <property type="entry name" value="P-loop containing nucleotide triphosphate hydrolases"/>
    <property type="match status" value="1"/>
</dbReference>
<dbReference type="InterPro" id="IPR027417">
    <property type="entry name" value="P-loop_NTPase"/>
</dbReference>
<dbReference type="Proteomes" id="UP001174691">
    <property type="component" value="Unassembled WGS sequence"/>
</dbReference>
<keyword evidence="3" id="KW-1185">Reference proteome</keyword>
<feature type="region of interest" description="Disordered" evidence="1">
    <location>
        <begin position="281"/>
        <end position="312"/>
    </location>
</feature>